<evidence type="ECO:0000256" key="3">
    <source>
        <dbReference type="ARBA" id="ARBA00022679"/>
    </source>
</evidence>
<comment type="subcellular location">
    <subcellularLocation>
        <location evidence="1">Cell membrane</location>
        <topology evidence="1">Multi-pass membrane protein</topology>
    </subcellularLocation>
</comment>
<evidence type="ECO:0000259" key="9">
    <source>
        <dbReference type="PROSITE" id="PS50109"/>
    </source>
</evidence>
<dbReference type="PROSITE" id="PS50113">
    <property type="entry name" value="PAC"/>
    <property type="match status" value="1"/>
</dbReference>
<dbReference type="Pfam" id="PF02518">
    <property type="entry name" value="HATPase_c"/>
    <property type="match status" value="1"/>
</dbReference>
<evidence type="ECO:0000256" key="6">
    <source>
        <dbReference type="ARBA" id="ARBA00022989"/>
    </source>
</evidence>
<dbReference type="Pfam" id="PF07730">
    <property type="entry name" value="HisKA_3"/>
    <property type="match status" value="1"/>
</dbReference>
<dbReference type="InterPro" id="IPR000014">
    <property type="entry name" value="PAS"/>
</dbReference>
<dbReference type="PANTHER" id="PTHR24421">
    <property type="entry name" value="NITRATE/NITRITE SENSOR PROTEIN NARX-RELATED"/>
    <property type="match status" value="1"/>
</dbReference>
<feature type="domain" description="Histidine kinase" evidence="9">
    <location>
        <begin position="889"/>
        <end position="978"/>
    </location>
</feature>
<dbReference type="RefSeq" id="WP_244715873.1">
    <property type="nucleotide sequence ID" value="NZ_CP095049.1"/>
</dbReference>
<feature type="domain" description="PAC" evidence="11">
    <location>
        <begin position="327"/>
        <end position="379"/>
    </location>
</feature>
<reference evidence="12 13" key="1">
    <citation type="submission" date="2022-04" db="EMBL/GenBank/DDBJ databases">
        <title>Hymenobacter sp. isolated from the air.</title>
        <authorList>
            <person name="Won M."/>
            <person name="Lee C.-M."/>
            <person name="Woen H.-Y."/>
            <person name="Kwon S.-W."/>
        </authorList>
    </citation>
    <scope>NUCLEOTIDE SEQUENCE [LARGE SCALE GENOMIC DNA]</scope>
    <source>
        <strain evidence="13">5116 S-27</strain>
    </source>
</reference>
<dbReference type="InterPro" id="IPR003594">
    <property type="entry name" value="HATPase_dom"/>
</dbReference>
<dbReference type="InterPro" id="IPR036890">
    <property type="entry name" value="HATPase_C_sf"/>
</dbReference>
<dbReference type="InterPro" id="IPR013767">
    <property type="entry name" value="PAS_fold"/>
</dbReference>
<dbReference type="InterPro" id="IPR013655">
    <property type="entry name" value="PAS_fold_3"/>
</dbReference>
<dbReference type="Pfam" id="PF08448">
    <property type="entry name" value="PAS_4"/>
    <property type="match status" value="1"/>
</dbReference>
<dbReference type="CDD" id="cd16917">
    <property type="entry name" value="HATPase_UhpB-NarQ-NarX-like"/>
    <property type="match status" value="1"/>
</dbReference>
<evidence type="ECO:0000313" key="12">
    <source>
        <dbReference type="EMBL" id="UOQ52152.1"/>
    </source>
</evidence>
<keyword evidence="13" id="KW-1185">Reference proteome</keyword>
<dbReference type="Gene3D" id="2.10.70.100">
    <property type="match status" value="1"/>
</dbReference>
<name>A0ABY4F7R7_9BACT</name>
<dbReference type="InterPro" id="IPR035965">
    <property type="entry name" value="PAS-like_dom_sf"/>
</dbReference>
<dbReference type="InterPro" id="IPR013656">
    <property type="entry name" value="PAS_4"/>
</dbReference>
<evidence type="ECO:0000256" key="2">
    <source>
        <dbReference type="ARBA" id="ARBA00022475"/>
    </source>
</evidence>
<evidence type="ECO:0000256" key="8">
    <source>
        <dbReference type="ARBA" id="ARBA00023136"/>
    </source>
</evidence>
<keyword evidence="3" id="KW-0808">Transferase</keyword>
<dbReference type="InterPro" id="IPR000700">
    <property type="entry name" value="PAS-assoc_C"/>
</dbReference>
<keyword evidence="6" id="KW-1133">Transmembrane helix</keyword>
<evidence type="ECO:0000256" key="7">
    <source>
        <dbReference type="ARBA" id="ARBA00023012"/>
    </source>
</evidence>
<evidence type="ECO:0000256" key="4">
    <source>
        <dbReference type="ARBA" id="ARBA00022692"/>
    </source>
</evidence>
<dbReference type="Gene3D" id="3.30.565.10">
    <property type="entry name" value="Histidine kinase-like ATPase, C-terminal domain"/>
    <property type="match status" value="1"/>
</dbReference>
<dbReference type="Pfam" id="PF08447">
    <property type="entry name" value="PAS_3"/>
    <property type="match status" value="1"/>
</dbReference>
<keyword evidence="4" id="KW-0812">Transmembrane</keyword>
<dbReference type="InterPro" id="IPR011712">
    <property type="entry name" value="Sig_transdc_His_kin_sub3_dim/P"/>
</dbReference>
<evidence type="ECO:0000256" key="5">
    <source>
        <dbReference type="ARBA" id="ARBA00022777"/>
    </source>
</evidence>
<evidence type="ECO:0000256" key="1">
    <source>
        <dbReference type="ARBA" id="ARBA00004651"/>
    </source>
</evidence>
<dbReference type="SMART" id="SM00387">
    <property type="entry name" value="HATPase_c"/>
    <property type="match status" value="1"/>
</dbReference>
<dbReference type="Proteomes" id="UP000831785">
    <property type="component" value="Chromosome"/>
</dbReference>
<dbReference type="SMART" id="SM00086">
    <property type="entry name" value="PAC"/>
    <property type="match status" value="2"/>
</dbReference>
<dbReference type="Gene3D" id="1.20.5.1930">
    <property type="match status" value="1"/>
</dbReference>
<proteinExistence type="predicted"/>
<dbReference type="InterPro" id="IPR005467">
    <property type="entry name" value="His_kinase_dom"/>
</dbReference>
<dbReference type="SUPFAM" id="SSF55874">
    <property type="entry name" value="ATPase domain of HSP90 chaperone/DNA topoisomerase II/histidine kinase"/>
    <property type="match status" value="1"/>
</dbReference>
<dbReference type="PROSITE" id="PS50109">
    <property type="entry name" value="HIS_KIN"/>
    <property type="match status" value="1"/>
</dbReference>
<dbReference type="InterPro" id="IPR001610">
    <property type="entry name" value="PAC"/>
</dbReference>
<dbReference type="PROSITE" id="PS50112">
    <property type="entry name" value="PAS"/>
    <property type="match status" value="1"/>
</dbReference>
<evidence type="ECO:0000313" key="13">
    <source>
        <dbReference type="Proteomes" id="UP000831785"/>
    </source>
</evidence>
<keyword evidence="8" id="KW-0472">Membrane</keyword>
<dbReference type="Gene3D" id="3.30.450.20">
    <property type="entry name" value="PAS domain"/>
    <property type="match status" value="6"/>
</dbReference>
<dbReference type="CDD" id="cd00130">
    <property type="entry name" value="PAS"/>
    <property type="match status" value="2"/>
</dbReference>
<dbReference type="NCBIfam" id="TIGR00229">
    <property type="entry name" value="sensory_box"/>
    <property type="match status" value="2"/>
</dbReference>
<dbReference type="Pfam" id="PF00989">
    <property type="entry name" value="PAS"/>
    <property type="match status" value="1"/>
</dbReference>
<dbReference type="InterPro" id="IPR050482">
    <property type="entry name" value="Sensor_HK_TwoCompSys"/>
</dbReference>
<dbReference type="PANTHER" id="PTHR24421:SF37">
    <property type="entry name" value="SENSOR HISTIDINE KINASE NARS"/>
    <property type="match status" value="1"/>
</dbReference>
<keyword evidence="2" id="KW-1003">Cell membrane</keyword>
<keyword evidence="7" id="KW-0902">Two-component regulatory system</keyword>
<keyword evidence="5" id="KW-0418">Kinase</keyword>
<evidence type="ECO:0000259" key="10">
    <source>
        <dbReference type="PROSITE" id="PS50112"/>
    </source>
</evidence>
<evidence type="ECO:0000259" key="11">
    <source>
        <dbReference type="PROSITE" id="PS50113"/>
    </source>
</evidence>
<organism evidence="12 13">
    <name type="scientific">Hymenobacter cellulosivorans</name>
    <dbReference type="NCBI Taxonomy" id="2932249"/>
    <lineage>
        <taxon>Bacteria</taxon>
        <taxon>Pseudomonadati</taxon>
        <taxon>Bacteroidota</taxon>
        <taxon>Cytophagia</taxon>
        <taxon>Cytophagales</taxon>
        <taxon>Hymenobacteraceae</taxon>
        <taxon>Hymenobacter</taxon>
    </lineage>
</organism>
<feature type="domain" description="PAS" evidence="10">
    <location>
        <begin position="127"/>
        <end position="202"/>
    </location>
</feature>
<sequence>MPNERPAATPSGFSYPPAWSEQVLHTMPWAVLGLDEAGQLQLLNPEAAQLLAGTVPGLQGRLLEDVLPAGFPAALLRALREARQAPHSVKGTFFLPYCQRWIEMSSAPSPPGQVLVFWQDATRAVGQRRQYQAVADHLPDLILRWDQHQRLRYANAALEALQGQPVRRLLGKTWAEMGASALFGEAHAEHLQQVLRTGQPQDFYHQRPTPQGERHYHSRLAPEWKGGVVYRVLEIARDVTSVVAAQARQAASETLLREAELSAGTGSYEADVASPALRASDGLFRLFGEEPQAFAFTREFIDSRTVPEDVAEVEQVLARARAECGPYQYRRRIYRADGQLRTLEAHGRVVCDQAGRPQKLLGLVQDVTERESAEIQLRRANRTIRRMLDGSPAAICLLEARREQPGGPITDFIFRGANEAAEVLNQKTEADMLDHGLLELFPAVRHAFFDDYVGVMETGLTWRGVRHYSGEHYQDRWFDVSAVKNGDGFIMTFLDITAQKQTEARLEKANDWLRALLEGGQTLISYYRAVRDEAGALLDFTVSTINSAQMRTSRQFDQPGGLLSEVLPGIRQHPAWEHMRQVTETGQPQRHEVRYDFANLTGWFDVAYTRLDDGFFTQAFEITSRKEVEQELVKNLTLLLQLESVAQLGSWEYELTTGAFRWSAGMYKLFDLLPGTRVEPGIYQAVADDNDGAVAERLVGQIRQGVAGLEETLRIRVGGEEKILRIKAKTMLDAQGQPERVLGVDLDISTVRRLEAENLRMRLEQQQGLFDAVLEAQEAERRRMAESLHNGVGQVLYATKLRLDLLSGLDLPLSARAAWRDAEQLLVEAIKQTRALSHELVPTVLKEFGLTVALQDISRQLSGPQLRLHCQIVLDEDVAPLPTSLQLALYRMAQELGQNIVKHARGATEASLELETMPGFVVLRAEDNGAGFVAGPVASPGLGLRSIHDRVQLLGGTVDVGSSAKFGTYVRIRIPLPAPVVAL</sequence>
<accession>A0ABY4F7R7</accession>
<dbReference type="SUPFAM" id="SSF55785">
    <property type="entry name" value="PYP-like sensor domain (PAS domain)"/>
    <property type="match status" value="5"/>
</dbReference>
<dbReference type="EMBL" id="CP095049">
    <property type="protein sequence ID" value="UOQ52152.1"/>
    <property type="molecule type" value="Genomic_DNA"/>
</dbReference>
<protein>
    <submittedName>
        <fullName evidence="12">PAS domain-containing protein</fullName>
    </submittedName>
</protein>
<dbReference type="SMART" id="SM00091">
    <property type="entry name" value="PAS"/>
    <property type="match status" value="4"/>
</dbReference>
<gene>
    <name evidence="12" type="ORF">MUN80_20615</name>
</gene>